<organism evidence="1 2">
    <name type="scientific">Tolypothrix tenuis PCC 7101</name>
    <dbReference type="NCBI Taxonomy" id="231146"/>
    <lineage>
        <taxon>Bacteria</taxon>
        <taxon>Bacillati</taxon>
        <taxon>Cyanobacteriota</taxon>
        <taxon>Cyanophyceae</taxon>
        <taxon>Nostocales</taxon>
        <taxon>Tolypothrichaceae</taxon>
        <taxon>Tolypothrix</taxon>
    </lineage>
</organism>
<sequence length="127" mass="14999">MSKLFEILQKIRNKPGMYIGSTSVSDLFHFLVGFKTALRELGIAATKEEMDFYREFQPWVQKKYHVSTSNSWAKIIMLHCANEQECFNTFYKLLDEFQNRNKNVGRNLSEEQAYRGDKYNLEEVIGR</sequence>
<protein>
    <submittedName>
        <fullName evidence="1">Uncharacterized protein</fullName>
    </submittedName>
</protein>
<accession>A0A1Z4N609</accession>
<keyword evidence="2" id="KW-1185">Reference proteome</keyword>
<name>A0A1Z4N609_9CYAN</name>
<gene>
    <name evidence="1" type="ORF">NIES37_51340</name>
</gene>
<dbReference type="KEGG" id="ttq:NIES37_51340"/>
<proteinExistence type="predicted"/>
<dbReference type="Proteomes" id="UP000218785">
    <property type="component" value="Chromosome"/>
</dbReference>
<evidence type="ECO:0000313" key="2">
    <source>
        <dbReference type="Proteomes" id="UP000218785"/>
    </source>
</evidence>
<reference evidence="1 2" key="1">
    <citation type="submission" date="2017-06" db="EMBL/GenBank/DDBJ databases">
        <title>Genome sequencing of cyanobaciteial culture collection at National Institute for Environmental Studies (NIES).</title>
        <authorList>
            <person name="Hirose Y."/>
            <person name="Shimura Y."/>
            <person name="Fujisawa T."/>
            <person name="Nakamura Y."/>
            <person name="Kawachi M."/>
        </authorList>
    </citation>
    <scope>NUCLEOTIDE SEQUENCE [LARGE SCALE GENOMIC DNA]</scope>
    <source>
        <strain evidence="1 2">NIES-37</strain>
    </source>
</reference>
<dbReference type="EMBL" id="AP018248">
    <property type="protein sequence ID" value="BAZ01135.1"/>
    <property type="molecule type" value="Genomic_DNA"/>
</dbReference>
<dbReference type="RefSeq" id="WP_199347393.1">
    <property type="nucleotide sequence ID" value="NZ_CAWNJS010000001.1"/>
</dbReference>
<dbReference type="AlphaFoldDB" id="A0A1Z4N609"/>
<evidence type="ECO:0000313" key="1">
    <source>
        <dbReference type="EMBL" id="BAZ01135.1"/>
    </source>
</evidence>